<dbReference type="InterPro" id="IPR050663">
    <property type="entry name" value="Ankyrin-SOCS_Box"/>
</dbReference>
<accession>V6DG88</accession>
<dbReference type="PROSITE" id="PS50088">
    <property type="entry name" value="ANK_REPEAT"/>
    <property type="match status" value="6"/>
</dbReference>
<feature type="repeat" description="ANK" evidence="3">
    <location>
        <begin position="362"/>
        <end position="394"/>
    </location>
</feature>
<feature type="repeat" description="ANK" evidence="3">
    <location>
        <begin position="296"/>
        <end position="328"/>
    </location>
</feature>
<dbReference type="SMART" id="SM00248">
    <property type="entry name" value="ANK"/>
    <property type="match status" value="8"/>
</dbReference>
<protein>
    <submittedName>
        <fullName evidence="4">Ankyrin repeats containing protein</fullName>
    </submittedName>
</protein>
<organism evidence="4 5">
    <name type="scientific">Candidatus Babela massiliensis</name>
    <dbReference type="NCBI Taxonomy" id="673862"/>
    <lineage>
        <taxon>Bacteria</taxon>
        <taxon>Candidatus Babelota</taxon>
        <taxon>Candidatus Babeliae</taxon>
        <taxon>Candidatus Babeliales</taxon>
        <taxon>Candidatus Babeliaceae</taxon>
        <taxon>Candidatus Babela</taxon>
    </lineage>
</organism>
<dbReference type="STRING" id="673862.BABL1_gene_404"/>
<keyword evidence="1" id="KW-0677">Repeat</keyword>
<dbReference type="GO" id="GO:0000976">
    <property type="term" value="F:transcription cis-regulatory region binding"/>
    <property type="evidence" value="ECO:0007669"/>
    <property type="project" value="TreeGrafter"/>
</dbReference>
<dbReference type="GO" id="GO:0045944">
    <property type="term" value="P:positive regulation of transcription by RNA polymerase II"/>
    <property type="evidence" value="ECO:0007669"/>
    <property type="project" value="TreeGrafter"/>
</dbReference>
<proteinExistence type="predicted"/>
<keyword evidence="5" id="KW-1185">Reference proteome</keyword>
<dbReference type="KEGG" id="dpb:BABL1_gene_404"/>
<evidence type="ECO:0000256" key="1">
    <source>
        <dbReference type="ARBA" id="ARBA00022737"/>
    </source>
</evidence>
<dbReference type="InterPro" id="IPR036770">
    <property type="entry name" value="Ankyrin_rpt-contain_sf"/>
</dbReference>
<dbReference type="PATRIC" id="fig|673862.3.peg.497"/>
<dbReference type="AlphaFoldDB" id="V6DG88"/>
<feature type="repeat" description="ANK" evidence="3">
    <location>
        <begin position="395"/>
        <end position="427"/>
    </location>
</feature>
<dbReference type="EMBL" id="HG793133">
    <property type="protein sequence ID" value="CDK30612.1"/>
    <property type="molecule type" value="Genomic_DNA"/>
</dbReference>
<dbReference type="Pfam" id="PF13637">
    <property type="entry name" value="Ank_4"/>
    <property type="match status" value="1"/>
</dbReference>
<evidence type="ECO:0000256" key="3">
    <source>
        <dbReference type="PROSITE-ProRule" id="PRU00023"/>
    </source>
</evidence>
<keyword evidence="2 3" id="KW-0040">ANK repeat</keyword>
<dbReference type="Proteomes" id="UP000018769">
    <property type="component" value="Chromosome I"/>
</dbReference>
<dbReference type="PROSITE" id="PS50297">
    <property type="entry name" value="ANK_REP_REGION"/>
    <property type="match status" value="6"/>
</dbReference>
<dbReference type="OrthoDB" id="305513at2"/>
<name>V6DG88_9BACT</name>
<evidence type="ECO:0000313" key="4">
    <source>
        <dbReference type="EMBL" id="CDK30612.1"/>
    </source>
</evidence>
<dbReference type="PANTHER" id="PTHR24193">
    <property type="entry name" value="ANKYRIN REPEAT PROTEIN"/>
    <property type="match status" value="1"/>
</dbReference>
<dbReference type="Pfam" id="PF12796">
    <property type="entry name" value="Ank_2"/>
    <property type="match status" value="2"/>
</dbReference>
<dbReference type="RefSeq" id="WP_023792018.1">
    <property type="nucleotide sequence ID" value="NC_023003.1"/>
</dbReference>
<gene>
    <name evidence="4" type="ORF">BABL1_gene_404</name>
</gene>
<sequence>MRKNFLYIILVIFSYPILSMQHFSEVIVSKEFENVCQFFIIRSGNESRNLKIFLGKLDLQCQIDNNFKSYLSTDQGQEFLSRIIYQRCFERASFQIVLQQFWVYLDKLKCNPSLYKSVVLSFLYYFEKEKINISGLYDNAGQYLLIHLIKTCNLEGLKMLIKKLDVNIVDDQEDTPLIWAIRLCIPNDGLKIRPSFKELVDSIICDPCSKEVLKFILNQENLNINQKNVNGDTALIKAILQENEELVRMLINRGADINIQNNTGNSPLIIAVDNGYISISQMLLQHGADINMQNRDGDTALIKAVTHGYKELVDILIANKSNVNMQNNTGNSPLIIAVDNGYTSISQMLLQHGAAVNMQNRDGDTALIKAITHGYKELVDILIANKSNVNMQNNIGDSPLVIAINKGFTSIAQALVENGGDIYLENKSGECALTLADQFGNENIIEMIESV</sequence>
<dbReference type="Gene3D" id="1.25.40.20">
    <property type="entry name" value="Ankyrin repeat-containing domain"/>
    <property type="match status" value="2"/>
</dbReference>
<feature type="repeat" description="ANK" evidence="3">
    <location>
        <begin position="329"/>
        <end position="361"/>
    </location>
</feature>
<reference evidence="4 5" key="1">
    <citation type="journal article" date="2015" name="Biol. Direct">
        <title>Babela massiliensis, a representative of a widespread bacterial phylum with unusual adaptations to parasitism in amoebae.</title>
        <authorList>
            <person name="Pagnier I."/>
            <person name="Yutin N."/>
            <person name="Croce O."/>
            <person name="Makarova K.S."/>
            <person name="Wolf Y.I."/>
            <person name="Benamar S."/>
            <person name="Raoult D."/>
            <person name="Koonin E.V."/>
            <person name="La Scola B."/>
        </authorList>
    </citation>
    <scope>NUCLEOTIDE SEQUENCE [LARGE SCALE GENOMIC DNA]</scope>
    <source>
        <strain evidence="5">BABL1</strain>
    </source>
</reference>
<dbReference type="eggNOG" id="COG0666">
    <property type="taxonomic scope" value="Bacteria"/>
</dbReference>
<dbReference type="InterPro" id="IPR002110">
    <property type="entry name" value="Ankyrin_rpt"/>
</dbReference>
<feature type="repeat" description="ANK" evidence="3">
    <location>
        <begin position="263"/>
        <end position="295"/>
    </location>
</feature>
<dbReference type="SUPFAM" id="SSF48403">
    <property type="entry name" value="Ankyrin repeat"/>
    <property type="match status" value="1"/>
</dbReference>
<dbReference type="PANTHER" id="PTHR24193:SF121">
    <property type="entry name" value="ADA2A-CONTAINING COMPLEX COMPONENT 3, ISOFORM D"/>
    <property type="match status" value="1"/>
</dbReference>
<evidence type="ECO:0000313" key="5">
    <source>
        <dbReference type="Proteomes" id="UP000018769"/>
    </source>
</evidence>
<feature type="repeat" description="ANK" evidence="3">
    <location>
        <begin position="230"/>
        <end position="262"/>
    </location>
</feature>
<evidence type="ECO:0000256" key="2">
    <source>
        <dbReference type="ARBA" id="ARBA00023043"/>
    </source>
</evidence>
<dbReference type="HOGENOM" id="CLU_606469_0_0_7"/>